<evidence type="ECO:0000256" key="1">
    <source>
        <dbReference type="ARBA" id="ARBA00004418"/>
    </source>
</evidence>
<dbReference type="InterPro" id="IPR038484">
    <property type="entry name" value="MucB/RseB_C_sf"/>
</dbReference>
<feature type="signal peptide" evidence="5">
    <location>
        <begin position="1"/>
        <end position="21"/>
    </location>
</feature>
<dbReference type="InterPro" id="IPR033434">
    <property type="entry name" value="MucB/RseB_N"/>
</dbReference>
<organism evidence="8 9">
    <name type="scientific">Dokdonella fugitiva</name>
    <dbReference type="NCBI Taxonomy" id="328517"/>
    <lineage>
        <taxon>Bacteria</taxon>
        <taxon>Pseudomonadati</taxon>
        <taxon>Pseudomonadota</taxon>
        <taxon>Gammaproteobacteria</taxon>
        <taxon>Lysobacterales</taxon>
        <taxon>Rhodanobacteraceae</taxon>
        <taxon>Dokdonella</taxon>
    </lineage>
</organism>
<dbReference type="InterPro" id="IPR005588">
    <property type="entry name" value="MucB_RseB"/>
</dbReference>
<dbReference type="OrthoDB" id="7067274at2"/>
<evidence type="ECO:0000256" key="3">
    <source>
        <dbReference type="ARBA" id="ARBA00022729"/>
    </source>
</evidence>
<dbReference type="PROSITE" id="PS51257">
    <property type="entry name" value="PROKAR_LIPOPROTEIN"/>
    <property type="match status" value="1"/>
</dbReference>
<gene>
    <name evidence="8" type="ORF">EV148_105111</name>
</gene>
<evidence type="ECO:0000256" key="2">
    <source>
        <dbReference type="ARBA" id="ARBA00008150"/>
    </source>
</evidence>
<dbReference type="AlphaFoldDB" id="A0A4R2I8M2"/>
<comment type="similarity">
    <text evidence="2">Belongs to the RseB family.</text>
</comment>
<feature type="chain" id="PRO_5020300369" evidence="5">
    <location>
        <begin position="22"/>
        <end position="310"/>
    </location>
</feature>
<dbReference type="GO" id="GO:0045152">
    <property type="term" value="F:antisigma factor binding"/>
    <property type="evidence" value="ECO:0007669"/>
    <property type="project" value="TreeGrafter"/>
</dbReference>
<dbReference type="Proteomes" id="UP000294862">
    <property type="component" value="Unassembled WGS sequence"/>
</dbReference>
<keyword evidence="3 5" id="KW-0732">Signal</keyword>
<dbReference type="CDD" id="cd16327">
    <property type="entry name" value="RseB"/>
    <property type="match status" value="1"/>
</dbReference>
<evidence type="ECO:0000313" key="8">
    <source>
        <dbReference type="EMBL" id="TCO40316.1"/>
    </source>
</evidence>
<evidence type="ECO:0000256" key="5">
    <source>
        <dbReference type="SAM" id="SignalP"/>
    </source>
</evidence>
<dbReference type="PIRSF" id="PIRSF005427">
    <property type="entry name" value="RseB"/>
    <property type="match status" value="1"/>
</dbReference>
<evidence type="ECO:0000313" key="9">
    <source>
        <dbReference type="Proteomes" id="UP000294862"/>
    </source>
</evidence>
<dbReference type="PANTHER" id="PTHR38782">
    <property type="match status" value="1"/>
</dbReference>
<dbReference type="EMBL" id="SLWQ01000005">
    <property type="protein sequence ID" value="TCO40316.1"/>
    <property type="molecule type" value="Genomic_DNA"/>
</dbReference>
<protein>
    <submittedName>
        <fullName evidence="8">MucB/RseB-like sigma(E) regulatory protein</fullName>
    </submittedName>
</protein>
<keyword evidence="4" id="KW-0574">Periplasm</keyword>
<feature type="domain" description="MucB/RseB C-terminal" evidence="7">
    <location>
        <begin position="216"/>
        <end position="303"/>
    </location>
</feature>
<dbReference type="InterPro" id="IPR033436">
    <property type="entry name" value="MucB/RseB_C"/>
</dbReference>
<dbReference type="GO" id="GO:0030288">
    <property type="term" value="C:outer membrane-bounded periplasmic space"/>
    <property type="evidence" value="ECO:0007669"/>
    <property type="project" value="TreeGrafter"/>
</dbReference>
<dbReference type="Pfam" id="PF03888">
    <property type="entry name" value="MucB_RseB"/>
    <property type="match status" value="1"/>
</dbReference>
<evidence type="ECO:0000259" key="6">
    <source>
        <dbReference type="Pfam" id="PF03888"/>
    </source>
</evidence>
<dbReference type="PANTHER" id="PTHR38782:SF1">
    <property type="entry name" value="SIGMA-E FACTOR REGULATORY PROTEIN RSEB"/>
    <property type="match status" value="1"/>
</dbReference>
<accession>A0A4R2I8M2</accession>
<name>A0A4R2I8M2_9GAMM</name>
<sequence>MTPLRTAFVAALGLFACIARAEPPAPPQALVRMYDAIRQLDYEGSFVYTRGTQVDALRIFHAAGTVERARLVGLNGARSEVVRDGATVTCVQGAAPTMLFHEPGAQLLPLLPDVRAAVTGRYYALAAAGSDRVAGYRVHRIDVVPRDGYRYGYRLWLEDDSGFPLRSAVVDANHRALEEYMFVTLDIGARPGESDLAAGRGTMVAAPGDEPALGTPRWRVADPPPGFTLRRTHAPPGGAEHQLYTDGVANVSIYIEPGAGGGRADQRLDRGMLGIYSHEAGGLRFTAIGDVPRVTLERMVRSLQPVAPAR</sequence>
<feature type="domain" description="MucB/RseB N-terminal" evidence="6">
    <location>
        <begin position="28"/>
        <end position="196"/>
    </location>
</feature>
<keyword evidence="9" id="KW-1185">Reference proteome</keyword>
<dbReference type="GO" id="GO:0032885">
    <property type="term" value="P:regulation of polysaccharide biosynthetic process"/>
    <property type="evidence" value="ECO:0007669"/>
    <property type="project" value="TreeGrafter"/>
</dbReference>
<reference evidence="8 9" key="1">
    <citation type="journal article" date="2015" name="Stand. Genomic Sci.">
        <title>Genomic Encyclopedia of Bacterial and Archaeal Type Strains, Phase III: the genomes of soil and plant-associated and newly described type strains.</title>
        <authorList>
            <person name="Whitman W.B."/>
            <person name="Woyke T."/>
            <person name="Klenk H.P."/>
            <person name="Zhou Y."/>
            <person name="Lilburn T.G."/>
            <person name="Beck B.J."/>
            <person name="De Vos P."/>
            <person name="Vandamme P."/>
            <person name="Eisen J.A."/>
            <person name="Garrity G."/>
            <person name="Hugenholtz P."/>
            <person name="Kyrpides N.C."/>
        </authorList>
    </citation>
    <scope>NUCLEOTIDE SEQUENCE [LARGE SCALE GENOMIC DNA]</scope>
    <source>
        <strain evidence="8 9">A3</strain>
    </source>
</reference>
<dbReference type="Gene3D" id="3.30.200.100">
    <property type="entry name" value="MucB/RseB, C-terminal domain"/>
    <property type="match status" value="1"/>
</dbReference>
<comment type="caution">
    <text evidence="8">The sequence shown here is derived from an EMBL/GenBank/DDBJ whole genome shotgun (WGS) entry which is preliminary data.</text>
</comment>
<evidence type="ECO:0000256" key="4">
    <source>
        <dbReference type="ARBA" id="ARBA00022764"/>
    </source>
</evidence>
<dbReference type="Gene3D" id="2.50.20.10">
    <property type="entry name" value="Lipoprotein localisation LolA/LolB/LppX"/>
    <property type="match status" value="1"/>
</dbReference>
<proteinExistence type="inferred from homology"/>
<evidence type="ECO:0000259" key="7">
    <source>
        <dbReference type="Pfam" id="PF17188"/>
    </source>
</evidence>
<dbReference type="Pfam" id="PF17188">
    <property type="entry name" value="MucB_RseB_C"/>
    <property type="match status" value="1"/>
</dbReference>
<comment type="subcellular location">
    <subcellularLocation>
        <location evidence="1">Periplasm</location>
    </subcellularLocation>
</comment>